<keyword evidence="3" id="KW-1185">Reference proteome</keyword>
<dbReference type="OrthoDB" id="3541633at2759"/>
<evidence type="ECO:0000313" key="2">
    <source>
        <dbReference type="EMBL" id="KUJ14876.1"/>
    </source>
</evidence>
<accession>A0A194X3Y4</accession>
<evidence type="ECO:0000256" key="1">
    <source>
        <dbReference type="SAM" id="MobiDB-lite"/>
    </source>
</evidence>
<reference evidence="2 3" key="1">
    <citation type="submission" date="2015-10" db="EMBL/GenBank/DDBJ databases">
        <title>Full genome of DAOMC 229536 Phialocephala scopiformis, a fungal endophyte of spruce producing the potent anti-insectan compound rugulosin.</title>
        <authorList>
            <consortium name="DOE Joint Genome Institute"/>
            <person name="Walker A.K."/>
            <person name="Frasz S.L."/>
            <person name="Seifert K.A."/>
            <person name="Miller J.D."/>
            <person name="Mondo S.J."/>
            <person name="Labutti K."/>
            <person name="Lipzen A."/>
            <person name="Dockter R."/>
            <person name="Kennedy M."/>
            <person name="Grigoriev I.V."/>
            <person name="Spatafora J.W."/>
        </authorList>
    </citation>
    <scope>NUCLEOTIDE SEQUENCE [LARGE SCALE GENOMIC DNA]</scope>
    <source>
        <strain evidence="2 3">CBS 120377</strain>
    </source>
</reference>
<name>A0A194X3Y4_MOLSC</name>
<sequence length="383" mass="42919">MNNQQQGPYGGPWYPRGDRRRSRLPVVPTPSAEKNATTHRDYNPTNYPSSAQTPSPTASSTAPPAGPPAKKRRISGKAVVPDDNTVAPTAEGSGRTSVQKDYDVNDPKKHSGVCPAGTKFSWLDNIGIDYTFKYKLGDNVDPEEQKLSLFDVNGNTWVFSYIRRKTLDWSNKDQVTKLNLWRRQILDRKLYYNTDGLPEFPTIRQHWTHKEKIYVLTLVKNAIRRLKRGLEATDWQNIARQYDQRFVGKRVFVRARKASAVAEPEDSEDDAAGSNKDKKASNGKESWTGKRITRSRLLTGRSPGAIMNQIASWVDGRAMIEDEFEAAENDDEDLEASDLDEEDDEEIGDDPDGESQEEDSEDEEDGQRPVGEPIGATLVSAAS</sequence>
<feature type="compositionally biased region" description="Low complexity" evidence="1">
    <location>
        <begin position="48"/>
        <end position="63"/>
    </location>
</feature>
<gene>
    <name evidence="2" type="ORF">LY89DRAFT_735938</name>
</gene>
<feature type="region of interest" description="Disordered" evidence="1">
    <location>
        <begin position="324"/>
        <end position="383"/>
    </location>
</feature>
<feature type="region of interest" description="Disordered" evidence="1">
    <location>
        <begin position="1"/>
        <end position="105"/>
    </location>
</feature>
<organism evidence="2 3">
    <name type="scientific">Mollisia scopiformis</name>
    <name type="common">Conifer needle endophyte fungus</name>
    <name type="synonym">Phialocephala scopiformis</name>
    <dbReference type="NCBI Taxonomy" id="149040"/>
    <lineage>
        <taxon>Eukaryota</taxon>
        <taxon>Fungi</taxon>
        <taxon>Dikarya</taxon>
        <taxon>Ascomycota</taxon>
        <taxon>Pezizomycotina</taxon>
        <taxon>Leotiomycetes</taxon>
        <taxon>Helotiales</taxon>
        <taxon>Mollisiaceae</taxon>
        <taxon>Mollisia</taxon>
    </lineage>
</organism>
<dbReference type="EMBL" id="KQ947419">
    <property type="protein sequence ID" value="KUJ14876.1"/>
    <property type="molecule type" value="Genomic_DNA"/>
</dbReference>
<proteinExistence type="predicted"/>
<protein>
    <submittedName>
        <fullName evidence="2">Uncharacterized protein</fullName>
    </submittedName>
</protein>
<feature type="compositionally biased region" description="Acidic residues" evidence="1">
    <location>
        <begin position="324"/>
        <end position="365"/>
    </location>
</feature>
<dbReference type="GeneID" id="28829787"/>
<feature type="region of interest" description="Disordered" evidence="1">
    <location>
        <begin position="258"/>
        <end position="294"/>
    </location>
</feature>
<dbReference type="InParanoid" id="A0A194X3Y4"/>
<dbReference type="AlphaFoldDB" id="A0A194X3Y4"/>
<evidence type="ECO:0000313" key="3">
    <source>
        <dbReference type="Proteomes" id="UP000070700"/>
    </source>
</evidence>
<dbReference type="Proteomes" id="UP000070700">
    <property type="component" value="Unassembled WGS sequence"/>
</dbReference>
<dbReference type="RefSeq" id="XP_018069231.1">
    <property type="nucleotide sequence ID" value="XM_018220061.1"/>
</dbReference>
<dbReference type="KEGG" id="psco:LY89DRAFT_735938"/>